<keyword evidence="2" id="KW-1185">Reference proteome</keyword>
<dbReference type="AlphaFoldDB" id="A0A067SMD1"/>
<dbReference type="HOGENOM" id="CLU_2469232_0_0_1"/>
<dbReference type="Proteomes" id="UP000027222">
    <property type="component" value="Unassembled WGS sequence"/>
</dbReference>
<name>A0A067SMD1_GALM3</name>
<organism evidence="1 2">
    <name type="scientific">Galerina marginata (strain CBS 339.88)</name>
    <dbReference type="NCBI Taxonomy" id="685588"/>
    <lineage>
        <taxon>Eukaryota</taxon>
        <taxon>Fungi</taxon>
        <taxon>Dikarya</taxon>
        <taxon>Basidiomycota</taxon>
        <taxon>Agaricomycotina</taxon>
        <taxon>Agaricomycetes</taxon>
        <taxon>Agaricomycetidae</taxon>
        <taxon>Agaricales</taxon>
        <taxon>Agaricineae</taxon>
        <taxon>Strophariaceae</taxon>
        <taxon>Galerina</taxon>
    </lineage>
</organism>
<gene>
    <name evidence="1" type="ORF">GALMADRAFT_143393</name>
</gene>
<protein>
    <submittedName>
        <fullName evidence="1">Uncharacterized protein</fullName>
    </submittedName>
</protein>
<proteinExistence type="predicted"/>
<evidence type="ECO:0000313" key="1">
    <source>
        <dbReference type="EMBL" id="KDR72051.1"/>
    </source>
</evidence>
<accession>A0A067SMD1</accession>
<dbReference type="EMBL" id="KL142390">
    <property type="protein sequence ID" value="KDR72051.1"/>
    <property type="molecule type" value="Genomic_DNA"/>
</dbReference>
<evidence type="ECO:0000313" key="2">
    <source>
        <dbReference type="Proteomes" id="UP000027222"/>
    </source>
</evidence>
<reference evidence="2" key="1">
    <citation type="journal article" date="2014" name="Proc. Natl. Acad. Sci. U.S.A.">
        <title>Extensive sampling of basidiomycete genomes demonstrates inadequacy of the white-rot/brown-rot paradigm for wood decay fungi.</title>
        <authorList>
            <person name="Riley R."/>
            <person name="Salamov A.A."/>
            <person name="Brown D.W."/>
            <person name="Nagy L.G."/>
            <person name="Floudas D."/>
            <person name="Held B.W."/>
            <person name="Levasseur A."/>
            <person name="Lombard V."/>
            <person name="Morin E."/>
            <person name="Otillar R."/>
            <person name="Lindquist E.A."/>
            <person name="Sun H."/>
            <person name="LaButti K.M."/>
            <person name="Schmutz J."/>
            <person name="Jabbour D."/>
            <person name="Luo H."/>
            <person name="Baker S.E."/>
            <person name="Pisabarro A.G."/>
            <person name="Walton J.D."/>
            <person name="Blanchette R.A."/>
            <person name="Henrissat B."/>
            <person name="Martin F."/>
            <person name="Cullen D."/>
            <person name="Hibbett D.S."/>
            <person name="Grigoriev I.V."/>
        </authorList>
    </citation>
    <scope>NUCLEOTIDE SEQUENCE [LARGE SCALE GENOMIC DNA]</scope>
    <source>
        <strain evidence="2">CBS 339.88</strain>
    </source>
</reference>
<sequence>MLPHGRCGISGRLEGLEGQLQLIQNMDARFTFLSTMKISANIIFIAAAALFSAQANAAPVVEPLGSRWLGYIPSEQVDHLKEISARID</sequence>